<gene>
    <name evidence="1" type="ordered locus">TC41_1883</name>
</gene>
<sequence length="45" mass="4759">MLKIGKELEAKHRSISVEISDYLAVDGVSDAQPSATEETAQAAQA</sequence>
<reference evidence="1" key="1">
    <citation type="journal article" date="2011" name="J. Bacteriol.">
        <title>Complete Genome Sequence of Alicyclobacillus acidocaldarius Strain Tc-4-1.</title>
        <authorList>
            <person name="Chen Y."/>
            <person name="He Y."/>
            <person name="Zhang B."/>
            <person name="Yang J."/>
            <person name="Li W."/>
            <person name="Dong Z."/>
            <person name="Hu S."/>
        </authorList>
    </citation>
    <scope>NUCLEOTIDE SEQUENCE [LARGE SCALE GENOMIC DNA]</scope>
    <source>
        <strain evidence="1">Tc-4-1</strain>
    </source>
</reference>
<dbReference type="KEGG" id="aad:TC41_1883"/>
<name>F8IDE6_ALIAT</name>
<accession>F8IDE6</accession>
<dbReference type="EMBL" id="CP002902">
    <property type="protein sequence ID" value="AEJ43799.1"/>
    <property type="molecule type" value="Genomic_DNA"/>
</dbReference>
<dbReference type="HOGENOM" id="CLU_3195239_0_0_9"/>
<proteinExistence type="predicted"/>
<evidence type="ECO:0000313" key="1">
    <source>
        <dbReference type="EMBL" id="AEJ43799.1"/>
    </source>
</evidence>
<organism evidence="1">
    <name type="scientific">Alicyclobacillus acidocaldarius (strain Tc-4-1)</name>
    <name type="common">Bacillus acidocaldarius</name>
    <dbReference type="NCBI Taxonomy" id="1048834"/>
    <lineage>
        <taxon>Bacteria</taxon>
        <taxon>Bacillati</taxon>
        <taxon>Bacillota</taxon>
        <taxon>Bacilli</taxon>
        <taxon>Bacillales</taxon>
        <taxon>Alicyclobacillaceae</taxon>
        <taxon>Alicyclobacillus</taxon>
    </lineage>
</organism>
<dbReference type="PATRIC" id="fig|1048834.4.peg.1777"/>
<protein>
    <submittedName>
        <fullName evidence="1">Uncharacterized protein</fullName>
    </submittedName>
</protein>
<dbReference type="Proteomes" id="UP000000292">
    <property type="component" value="Chromosome"/>
</dbReference>
<dbReference type="RefSeq" id="WP_014464652.1">
    <property type="nucleotide sequence ID" value="NC_017167.1"/>
</dbReference>
<dbReference type="AlphaFoldDB" id="F8IDE6"/>